<feature type="compositionally biased region" description="Polar residues" evidence="1">
    <location>
        <begin position="224"/>
        <end position="233"/>
    </location>
</feature>
<accession>A0A2H3DAB9</accession>
<dbReference type="OMA" id="WISACLT"/>
<dbReference type="AlphaFoldDB" id="A0A2H3DAB9"/>
<dbReference type="Proteomes" id="UP000217790">
    <property type="component" value="Unassembled WGS sequence"/>
</dbReference>
<feature type="region of interest" description="Disordered" evidence="1">
    <location>
        <begin position="196"/>
        <end position="233"/>
    </location>
</feature>
<proteinExistence type="predicted"/>
<protein>
    <submittedName>
        <fullName evidence="2">Uncharacterized protein</fullName>
    </submittedName>
</protein>
<organism evidence="2 3">
    <name type="scientific">Armillaria gallica</name>
    <name type="common">Bulbous honey fungus</name>
    <name type="synonym">Armillaria bulbosa</name>
    <dbReference type="NCBI Taxonomy" id="47427"/>
    <lineage>
        <taxon>Eukaryota</taxon>
        <taxon>Fungi</taxon>
        <taxon>Dikarya</taxon>
        <taxon>Basidiomycota</taxon>
        <taxon>Agaricomycotina</taxon>
        <taxon>Agaricomycetes</taxon>
        <taxon>Agaricomycetidae</taxon>
        <taxon>Agaricales</taxon>
        <taxon>Marasmiineae</taxon>
        <taxon>Physalacriaceae</taxon>
        <taxon>Armillaria</taxon>
    </lineage>
</organism>
<name>A0A2H3DAB9_ARMGA</name>
<reference evidence="3" key="1">
    <citation type="journal article" date="2017" name="Nat. Ecol. Evol.">
        <title>Genome expansion and lineage-specific genetic innovations in the forest pathogenic fungi Armillaria.</title>
        <authorList>
            <person name="Sipos G."/>
            <person name="Prasanna A.N."/>
            <person name="Walter M.C."/>
            <person name="O'Connor E."/>
            <person name="Balint B."/>
            <person name="Krizsan K."/>
            <person name="Kiss B."/>
            <person name="Hess J."/>
            <person name="Varga T."/>
            <person name="Slot J."/>
            <person name="Riley R."/>
            <person name="Boka B."/>
            <person name="Rigling D."/>
            <person name="Barry K."/>
            <person name="Lee J."/>
            <person name="Mihaltcheva S."/>
            <person name="LaButti K."/>
            <person name="Lipzen A."/>
            <person name="Waldron R."/>
            <person name="Moloney N.M."/>
            <person name="Sperisen C."/>
            <person name="Kredics L."/>
            <person name="Vagvoelgyi C."/>
            <person name="Patrignani A."/>
            <person name="Fitzpatrick D."/>
            <person name="Nagy I."/>
            <person name="Doyle S."/>
            <person name="Anderson J.B."/>
            <person name="Grigoriev I.V."/>
            <person name="Gueldener U."/>
            <person name="Muensterkoetter M."/>
            <person name="Nagy L.G."/>
        </authorList>
    </citation>
    <scope>NUCLEOTIDE SEQUENCE [LARGE SCALE GENOMIC DNA]</scope>
    <source>
        <strain evidence="3">Ar21-2</strain>
    </source>
</reference>
<gene>
    <name evidence="2" type="ORF">ARMGADRAFT_1035984</name>
</gene>
<evidence type="ECO:0000256" key="1">
    <source>
        <dbReference type="SAM" id="MobiDB-lite"/>
    </source>
</evidence>
<dbReference type="EMBL" id="KZ293687">
    <property type="protein sequence ID" value="PBK86017.1"/>
    <property type="molecule type" value="Genomic_DNA"/>
</dbReference>
<evidence type="ECO:0000313" key="3">
    <source>
        <dbReference type="Proteomes" id="UP000217790"/>
    </source>
</evidence>
<keyword evidence="3" id="KW-1185">Reference proteome</keyword>
<dbReference type="InParanoid" id="A0A2H3DAB9"/>
<sequence>MAATARRLKHKMEFSDEAEADFDEFCINIKTSGEAWETSKGLWKNISQYAKAFLLSSTAVCYIGNSSYYIMVALQDTNVKDLPAEDDMTGNAVLQSWISACLTTKCSQIKDAVKMSISKDGVALRNIACLTKHLISKSNKKIPQTQQLYMWLSIVDKEVYGDPAKSGIRSVKLVDFCLPKWVKKINELTPKVQISQGNGECPGKRQRISRHLNEESDDEDDENTNPSIITPPE</sequence>
<evidence type="ECO:0000313" key="2">
    <source>
        <dbReference type="EMBL" id="PBK86017.1"/>
    </source>
</evidence>
<dbReference type="OrthoDB" id="3050604at2759"/>